<dbReference type="AlphaFoldDB" id="A0A538UDL6"/>
<dbReference type="PROSITE" id="PS50944">
    <property type="entry name" value="HTH_DTXR"/>
    <property type="match status" value="1"/>
</dbReference>
<evidence type="ECO:0000256" key="2">
    <source>
        <dbReference type="ARBA" id="ARBA00023015"/>
    </source>
</evidence>
<dbReference type="PANTHER" id="PTHR33238">
    <property type="entry name" value="IRON (METAL) DEPENDENT REPRESSOR, DTXR FAMILY"/>
    <property type="match status" value="1"/>
</dbReference>
<dbReference type="Pfam" id="PF01325">
    <property type="entry name" value="Fe_dep_repress"/>
    <property type="match status" value="1"/>
</dbReference>
<evidence type="ECO:0000256" key="1">
    <source>
        <dbReference type="ARBA" id="ARBA00007871"/>
    </source>
</evidence>
<dbReference type="Pfam" id="PF02742">
    <property type="entry name" value="Fe_dep_repr_C"/>
    <property type="match status" value="1"/>
</dbReference>
<keyword evidence="2" id="KW-0805">Transcription regulation</keyword>
<accession>A0A538UDL6</accession>
<evidence type="ECO:0000256" key="4">
    <source>
        <dbReference type="ARBA" id="ARBA00023163"/>
    </source>
</evidence>
<dbReference type="InterPro" id="IPR022687">
    <property type="entry name" value="HTH_DTXR"/>
</dbReference>
<dbReference type="GO" id="GO:0003677">
    <property type="term" value="F:DNA binding"/>
    <property type="evidence" value="ECO:0007669"/>
    <property type="project" value="UniProtKB-KW"/>
</dbReference>
<name>A0A538UDL6_UNCEI</name>
<gene>
    <name evidence="6" type="ORF">E6K81_01785</name>
</gene>
<dbReference type="Gene3D" id="1.10.60.10">
    <property type="entry name" value="Iron dependent repressor, metal binding and dimerisation domain"/>
    <property type="match status" value="1"/>
</dbReference>
<dbReference type="SUPFAM" id="SSF47979">
    <property type="entry name" value="Iron-dependent repressor protein, dimerization domain"/>
    <property type="match status" value="1"/>
</dbReference>
<dbReference type="InterPro" id="IPR001367">
    <property type="entry name" value="Fe_dep_repressor"/>
</dbReference>
<reference evidence="6 7" key="1">
    <citation type="journal article" date="2019" name="Nat. Microbiol.">
        <title>Mediterranean grassland soil C-N compound turnover is dependent on rainfall and depth, and is mediated by genomically divergent microorganisms.</title>
        <authorList>
            <person name="Diamond S."/>
            <person name="Andeer P.F."/>
            <person name="Li Z."/>
            <person name="Crits-Christoph A."/>
            <person name="Burstein D."/>
            <person name="Anantharaman K."/>
            <person name="Lane K.R."/>
            <person name="Thomas B.C."/>
            <person name="Pan C."/>
            <person name="Northen T.R."/>
            <person name="Banfield J.F."/>
        </authorList>
    </citation>
    <scope>NUCLEOTIDE SEQUENCE [LARGE SCALE GENOMIC DNA]</scope>
    <source>
        <strain evidence="6">WS_11</strain>
    </source>
</reference>
<dbReference type="InterPro" id="IPR022689">
    <property type="entry name" value="Iron_dep_repressor"/>
</dbReference>
<dbReference type="InterPro" id="IPR036390">
    <property type="entry name" value="WH_DNA-bd_sf"/>
</dbReference>
<dbReference type="InterPro" id="IPR036421">
    <property type="entry name" value="Fe_dep_repressor_sf"/>
</dbReference>
<feature type="domain" description="HTH dtxR-type" evidence="5">
    <location>
        <begin position="14"/>
        <end position="74"/>
    </location>
</feature>
<evidence type="ECO:0000313" key="6">
    <source>
        <dbReference type="EMBL" id="TMQ73994.1"/>
    </source>
</evidence>
<keyword evidence="3" id="KW-0238">DNA-binding</keyword>
<comment type="similarity">
    <text evidence="1">Belongs to the DtxR/MntR family.</text>
</comment>
<dbReference type="InterPro" id="IPR036388">
    <property type="entry name" value="WH-like_DNA-bd_sf"/>
</dbReference>
<dbReference type="SMART" id="SM00529">
    <property type="entry name" value="HTH_DTXR"/>
    <property type="match status" value="1"/>
</dbReference>
<evidence type="ECO:0000259" key="5">
    <source>
        <dbReference type="PROSITE" id="PS50944"/>
    </source>
</evidence>
<evidence type="ECO:0000256" key="3">
    <source>
        <dbReference type="ARBA" id="ARBA00023125"/>
    </source>
</evidence>
<evidence type="ECO:0000313" key="7">
    <source>
        <dbReference type="Proteomes" id="UP000319771"/>
    </source>
</evidence>
<dbReference type="GO" id="GO:0046983">
    <property type="term" value="F:protein dimerization activity"/>
    <property type="evidence" value="ECO:0007669"/>
    <property type="project" value="InterPro"/>
</dbReference>
<dbReference type="SUPFAM" id="SSF46785">
    <property type="entry name" value="Winged helix' DNA-binding domain"/>
    <property type="match status" value="1"/>
</dbReference>
<sequence>MSHTPGARAVRAPSSSAEHYLRAILELREERGYARVVDIATRVGVTKGTVSLTLGQLERRGLVRFDAARFPLLTPAGRRVAADVRGRYTIVQAFLTQVLGLAPERAAAEACRWEHVVSHEVADRILDLVRFGAASPAFTQALEEFRRFHRSCGPSLPCSTCAVSGPVESYCAGREPLPLPPRKPA</sequence>
<protein>
    <submittedName>
        <fullName evidence="6">Metal-dependent transcriptional regulator</fullName>
    </submittedName>
</protein>
<dbReference type="GO" id="GO:0045892">
    <property type="term" value="P:negative regulation of DNA-templated transcription"/>
    <property type="evidence" value="ECO:0007669"/>
    <property type="project" value="TreeGrafter"/>
</dbReference>
<proteinExistence type="inferred from homology"/>
<dbReference type="GO" id="GO:0003700">
    <property type="term" value="F:DNA-binding transcription factor activity"/>
    <property type="evidence" value="ECO:0007669"/>
    <property type="project" value="InterPro"/>
</dbReference>
<dbReference type="InterPro" id="IPR050536">
    <property type="entry name" value="DtxR_MntR_Metal-Reg"/>
</dbReference>
<dbReference type="PANTHER" id="PTHR33238:SF10">
    <property type="entry name" value="IRON-DEPENDENT REPRESSOR IDER"/>
    <property type="match status" value="1"/>
</dbReference>
<dbReference type="EMBL" id="VBPB01000023">
    <property type="protein sequence ID" value="TMQ73994.1"/>
    <property type="molecule type" value="Genomic_DNA"/>
</dbReference>
<dbReference type="Proteomes" id="UP000319771">
    <property type="component" value="Unassembled WGS sequence"/>
</dbReference>
<organism evidence="6 7">
    <name type="scientific">Eiseniibacteriota bacterium</name>
    <dbReference type="NCBI Taxonomy" id="2212470"/>
    <lineage>
        <taxon>Bacteria</taxon>
        <taxon>Candidatus Eiseniibacteriota</taxon>
    </lineage>
</organism>
<dbReference type="GO" id="GO:0046914">
    <property type="term" value="F:transition metal ion binding"/>
    <property type="evidence" value="ECO:0007669"/>
    <property type="project" value="InterPro"/>
</dbReference>
<keyword evidence="4" id="KW-0804">Transcription</keyword>
<dbReference type="Gene3D" id="1.10.10.10">
    <property type="entry name" value="Winged helix-like DNA-binding domain superfamily/Winged helix DNA-binding domain"/>
    <property type="match status" value="1"/>
</dbReference>
<comment type="caution">
    <text evidence="6">The sequence shown here is derived from an EMBL/GenBank/DDBJ whole genome shotgun (WGS) entry which is preliminary data.</text>
</comment>